<feature type="compositionally biased region" description="Basic and acidic residues" evidence="13">
    <location>
        <begin position="29"/>
        <end position="42"/>
    </location>
</feature>
<dbReference type="Pfam" id="PF26014">
    <property type="entry name" value="SH3_AEBP2_C"/>
    <property type="match status" value="1"/>
</dbReference>
<dbReference type="OrthoDB" id="9984614at2759"/>
<dbReference type="GO" id="GO:0006357">
    <property type="term" value="P:regulation of transcription by RNA polymerase II"/>
    <property type="evidence" value="ECO:0007669"/>
    <property type="project" value="TreeGrafter"/>
</dbReference>
<keyword evidence="8" id="KW-0805">Transcription regulation</keyword>
<evidence type="ECO:0000256" key="8">
    <source>
        <dbReference type="ARBA" id="ARBA00023015"/>
    </source>
</evidence>
<comment type="caution">
    <text evidence="15">The sequence shown here is derived from an EMBL/GenBank/DDBJ whole genome shotgun (WGS) entry which is preliminary data.</text>
</comment>
<keyword evidence="4" id="KW-0677">Repeat</keyword>
<evidence type="ECO:0000256" key="7">
    <source>
        <dbReference type="ARBA" id="ARBA00022853"/>
    </source>
</evidence>
<evidence type="ECO:0000256" key="4">
    <source>
        <dbReference type="ARBA" id="ARBA00022737"/>
    </source>
</evidence>
<keyword evidence="5 12" id="KW-0863">Zinc-finger</keyword>
<name>Q4SRG7_TETNG</name>
<accession>Q4SRG7</accession>
<dbReference type="KEGG" id="tng:GSTEN00013921G001"/>
<dbReference type="GO" id="GO:0035098">
    <property type="term" value="C:ESC/E(Z) complex"/>
    <property type="evidence" value="ECO:0007669"/>
    <property type="project" value="TreeGrafter"/>
</dbReference>
<sequence>MAQMTSDGAEPDSQSTSGPNRSSEAAETGGERRAVPDHKQEPGDNNESPAGMDGSGGRAAAVVPGDNVSPVREPETETTVPDDKTEDDEAGAGLKLCEPGESHARSRLARSSESTQEQRDGENVFSSAPSERKKTPERVELGTKRRASVERTSSDGEPLSRMDSEDSISSTLMDMESTASSGRSTPALLNGHGSGGGVAAGGGSTAGGKSLSYTCCWDHCQQQFPSSPDLAEHIRTTHVDGQRGGVFVCLWKGCKVYNTPSTSQSWLQRHMLTHSGDKPFKCVVGGCNATFASQGGLARHVPTHFSSQSSSRVSSQGRVKEESPSKAGLKRRKLKNKHRRSLPRPHDFFDAQTMDAIRHRAICLNLATHIESLGNGHSVVFHSTVIARRKEDSGKVKVLLHWTPEDILPDVWVNESERLQQKTKVVHLSKLPTDTAVLLDPNIYR</sequence>
<feature type="compositionally biased region" description="Basic and acidic residues" evidence="13">
    <location>
        <begin position="130"/>
        <end position="164"/>
    </location>
</feature>
<feature type="compositionally biased region" description="Polar residues" evidence="13">
    <location>
        <begin position="1"/>
        <end position="25"/>
    </location>
</feature>
<dbReference type="SUPFAM" id="SSF57667">
    <property type="entry name" value="beta-beta-alpha zinc fingers"/>
    <property type="match status" value="2"/>
</dbReference>
<evidence type="ECO:0000259" key="14">
    <source>
        <dbReference type="PROSITE" id="PS50157"/>
    </source>
</evidence>
<comment type="similarity">
    <text evidence="11">Belongs to the AEBP2/jing C2H2-type zinc-finger family.</text>
</comment>
<keyword evidence="9" id="KW-0804">Transcription</keyword>
<keyword evidence="2" id="KW-0678">Repressor</keyword>
<dbReference type="GO" id="GO:0006325">
    <property type="term" value="P:chromatin organization"/>
    <property type="evidence" value="ECO:0007669"/>
    <property type="project" value="UniProtKB-KW"/>
</dbReference>
<evidence type="ECO:0000313" key="15">
    <source>
        <dbReference type="EMBL" id="CAF96765.1"/>
    </source>
</evidence>
<evidence type="ECO:0000256" key="9">
    <source>
        <dbReference type="ARBA" id="ARBA00023163"/>
    </source>
</evidence>
<evidence type="ECO:0000256" key="13">
    <source>
        <dbReference type="SAM" id="MobiDB-lite"/>
    </source>
</evidence>
<dbReference type="FunFam" id="3.30.160.60:FF:000471">
    <property type="entry name" value="Zinc finger protein AEBP2"/>
    <property type="match status" value="1"/>
</dbReference>
<organism evidence="15">
    <name type="scientific">Tetraodon nigroviridis</name>
    <name type="common">Spotted green pufferfish</name>
    <name type="synonym">Chelonodon nigroviridis</name>
    <dbReference type="NCBI Taxonomy" id="99883"/>
    <lineage>
        <taxon>Eukaryota</taxon>
        <taxon>Metazoa</taxon>
        <taxon>Chordata</taxon>
        <taxon>Craniata</taxon>
        <taxon>Vertebrata</taxon>
        <taxon>Euteleostomi</taxon>
        <taxon>Actinopterygii</taxon>
        <taxon>Neopterygii</taxon>
        <taxon>Teleostei</taxon>
        <taxon>Neoteleostei</taxon>
        <taxon>Acanthomorphata</taxon>
        <taxon>Eupercaria</taxon>
        <taxon>Tetraodontiformes</taxon>
        <taxon>Tetradontoidea</taxon>
        <taxon>Tetraodontidae</taxon>
        <taxon>Tetraodon</taxon>
    </lineage>
</organism>
<evidence type="ECO:0000256" key="2">
    <source>
        <dbReference type="ARBA" id="ARBA00022491"/>
    </source>
</evidence>
<evidence type="ECO:0000256" key="5">
    <source>
        <dbReference type="ARBA" id="ARBA00022771"/>
    </source>
</evidence>
<comment type="subcellular location">
    <subcellularLocation>
        <location evidence="1">Nucleus</location>
    </subcellularLocation>
</comment>
<dbReference type="PANTHER" id="PTHR46541:SF1">
    <property type="entry name" value="ZINC FINGER PROTEIN AEBP2"/>
    <property type="match status" value="1"/>
</dbReference>
<dbReference type="AlphaFoldDB" id="Q4SRG7"/>
<keyword evidence="3" id="KW-0479">Metal-binding</keyword>
<dbReference type="InterPro" id="IPR013087">
    <property type="entry name" value="Znf_C2H2_type"/>
</dbReference>
<feature type="domain" description="C2H2-type" evidence="14">
    <location>
        <begin position="280"/>
        <end position="309"/>
    </location>
</feature>
<evidence type="ECO:0000256" key="11">
    <source>
        <dbReference type="ARBA" id="ARBA00037930"/>
    </source>
</evidence>
<dbReference type="SMART" id="SM00355">
    <property type="entry name" value="ZnF_C2H2"/>
    <property type="match status" value="3"/>
</dbReference>
<dbReference type="Gene3D" id="3.30.160.60">
    <property type="entry name" value="Classic Zinc Finger"/>
    <property type="match status" value="2"/>
</dbReference>
<keyword evidence="6" id="KW-0862">Zinc</keyword>
<protein>
    <submittedName>
        <fullName evidence="15">(spotted green pufferfish) hypothetical protein</fullName>
    </submittedName>
</protein>
<evidence type="ECO:0000256" key="10">
    <source>
        <dbReference type="ARBA" id="ARBA00023242"/>
    </source>
</evidence>
<reference evidence="15" key="2">
    <citation type="submission" date="2004-02" db="EMBL/GenBank/DDBJ databases">
        <authorList>
            <consortium name="Genoscope"/>
            <consortium name="Whitehead Institute Centre for Genome Research"/>
        </authorList>
    </citation>
    <scope>NUCLEOTIDE SEQUENCE</scope>
</reference>
<evidence type="ECO:0000256" key="3">
    <source>
        <dbReference type="ARBA" id="ARBA00022723"/>
    </source>
</evidence>
<dbReference type="PANTHER" id="PTHR46541">
    <property type="entry name" value="ZINC FINGER PROTEIN AEBP2"/>
    <property type="match status" value="1"/>
</dbReference>
<dbReference type="InterPro" id="IPR052130">
    <property type="entry name" value="AEBP2/jing_C2H2-ZnF"/>
</dbReference>
<keyword evidence="7" id="KW-0156">Chromatin regulator</keyword>
<dbReference type="InterPro" id="IPR036236">
    <property type="entry name" value="Znf_C2H2_sf"/>
</dbReference>
<proteinExistence type="inferred from homology"/>
<dbReference type="PROSITE" id="PS00028">
    <property type="entry name" value="ZINC_FINGER_C2H2_1"/>
    <property type="match status" value="2"/>
</dbReference>
<keyword evidence="10" id="KW-0539">Nucleus</keyword>
<feature type="region of interest" description="Disordered" evidence="13">
    <location>
        <begin position="173"/>
        <end position="192"/>
    </location>
</feature>
<feature type="domain" description="C2H2-type" evidence="14">
    <location>
        <begin position="213"/>
        <end position="243"/>
    </location>
</feature>
<feature type="region of interest" description="Disordered" evidence="13">
    <location>
        <begin position="302"/>
        <end position="346"/>
    </location>
</feature>
<evidence type="ECO:0000256" key="12">
    <source>
        <dbReference type="PROSITE-ProRule" id="PRU00042"/>
    </source>
</evidence>
<dbReference type="InterPro" id="IPR059034">
    <property type="entry name" value="SH3_AEBP2_C"/>
</dbReference>
<dbReference type="EMBL" id="CAAE01014526">
    <property type="protein sequence ID" value="CAF96765.1"/>
    <property type="molecule type" value="Genomic_DNA"/>
</dbReference>
<feature type="region of interest" description="Disordered" evidence="13">
    <location>
        <begin position="1"/>
        <end position="168"/>
    </location>
</feature>
<feature type="compositionally biased region" description="Polar residues" evidence="13">
    <location>
        <begin position="173"/>
        <end position="184"/>
    </location>
</feature>
<dbReference type="PROSITE" id="PS50157">
    <property type="entry name" value="ZINC_FINGER_C2H2_2"/>
    <property type="match status" value="2"/>
</dbReference>
<feature type="compositionally biased region" description="Basic residues" evidence="13">
    <location>
        <begin position="328"/>
        <end position="343"/>
    </location>
</feature>
<feature type="compositionally biased region" description="Low complexity" evidence="13">
    <location>
        <begin position="306"/>
        <end position="317"/>
    </location>
</feature>
<dbReference type="GO" id="GO:0008270">
    <property type="term" value="F:zinc ion binding"/>
    <property type="evidence" value="ECO:0007669"/>
    <property type="project" value="UniProtKB-KW"/>
</dbReference>
<evidence type="ECO:0000256" key="6">
    <source>
        <dbReference type="ARBA" id="ARBA00022833"/>
    </source>
</evidence>
<reference evidence="15" key="1">
    <citation type="journal article" date="2004" name="Nature">
        <title>Genome duplication in the teleost fish Tetraodon nigroviridis reveals the early vertebrate proto-karyotype.</title>
        <authorList>
            <person name="Jaillon O."/>
            <person name="Aury J.-M."/>
            <person name="Brunet F."/>
            <person name="Petit J.-L."/>
            <person name="Stange-Thomann N."/>
            <person name="Mauceli E."/>
            <person name="Bouneau L."/>
            <person name="Fischer C."/>
            <person name="Ozouf-Costaz C."/>
            <person name="Bernot A."/>
            <person name="Nicaud S."/>
            <person name="Jaffe D."/>
            <person name="Fisher S."/>
            <person name="Lutfalla G."/>
            <person name="Dossat C."/>
            <person name="Segurens B."/>
            <person name="Dasilva C."/>
            <person name="Salanoubat M."/>
            <person name="Levy M."/>
            <person name="Boudet N."/>
            <person name="Castellano S."/>
            <person name="Anthouard V."/>
            <person name="Jubin C."/>
            <person name="Castelli V."/>
            <person name="Katinka M."/>
            <person name="Vacherie B."/>
            <person name="Biemont C."/>
            <person name="Skalli Z."/>
            <person name="Cattolico L."/>
            <person name="Poulain J."/>
            <person name="De Berardinis V."/>
            <person name="Cruaud C."/>
            <person name="Duprat S."/>
            <person name="Brottier P."/>
            <person name="Coutanceau J.-P."/>
            <person name="Gouzy J."/>
            <person name="Parra G."/>
            <person name="Lardier G."/>
            <person name="Chapple C."/>
            <person name="McKernan K.J."/>
            <person name="McEwan P."/>
            <person name="Bosak S."/>
            <person name="Kellis M."/>
            <person name="Volff J.-N."/>
            <person name="Guigo R."/>
            <person name="Zody M.C."/>
            <person name="Mesirov J."/>
            <person name="Lindblad-Toh K."/>
            <person name="Birren B."/>
            <person name="Nusbaum C."/>
            <person name="Kahn D."/>
            <person name="Robinson-Rechavi M."/>
            <person name="Laudet V."/>
            <person name="Schachter V."/>
            <person name="Quetier F."/>
            <person name="Saurin W."/>
            <person name="Scarpelli C."/>
            <person name="Wincker P."/>
            <person name="Lander E.S."/>
            <person name="Weissenbach J."/>
            <person name="Roest Crollius H."/>
        </authorList>
    </citation>
    <scope>NUCLEOTIDE SEQUENCE [LARGE SCALE GENOMIC DNA]</scope>
</reference>
<gene>
    <name evidence="15" type="ORF">GSTENG00013921001</name>
</gene>
<evidence type="ECO:0000256" key="1">
    <source>
        <dbReference type="ARBA" id="ARBA00004123"/>
    </source>
</evidence>